<dbReference type="Pfam" id="PF13304">
    <property type="entry name" value="AAA_21"/>
    <property type="match status" value="1"/>
</dbReference>
<dbReference type="Gene3D" id="3.40.50.300">
    <property type="entry name" value="P-loop containing nucleotide triphosphate hydrolases"/>
    <property type="match status" value="1"/>
</dbReference>
<dbReference type="KEGG" id="mana:MAMMFC1_01745"/>
<dbReference type="RefSeq" id="WP_126308140.1">
    <property type="nucleotide sequence ID" value="NZ_AP018449.1"/>
</dbReference>
<reference evidence="2 3" key="1">
    <citation type="journal article" date="2018" name="Int. J. Syst. Evol. Microbiol.">
        <title>Methylomusa anaerophila gen. nov., sp. nov., an anaerobic methanol-utilizing bacterium isolated from a microbial fuel cell.</title>
        <authorList>
            <person name="Amano N."/>
            <person name="Yamamuro A."/>
            <person name="Miyahara M."/>
            <person name="Kouzuma A."/>
            <person name="Abe T."/>
            <person name="Watanabe K."/>
        </authorList>
    </citation>
    <scope>NUCLEOTIDE SEQUENCE [LARGE SCALE GENOMIC DNA]</scope>
    <source>
        <strain evidence="2 3">MMFC1</strain>
    </source>
</reference>
<dbReference type="AlphaFoldDB" id="A0A348AJ29"/>
<organism evidence="2 3">
    <name type="scientific">Methylomusa anaerophila</name>
    <dbReference type="NCBI Taxonomy" id="1930071"/>
    <lineage>
        <taxon>Bacteria</taxon>
        <taxon>Bacillati</taxon>
        <taxon>Bacillota</taxon>
        <taxon>Negativicutes</taxon>
        <taxon>Selenomonadales</taxon>
        <taxon>Sporomusaceae</taxon>
        <taxon>Methylomusa</taxon>
    </lineage>
</organism>
<keyword evidence="3" id="KW-1185">Reference proteome</keyword>
<sequence length="353" mass="39481">MIKSLTITNFKGFNNLQIPSLSRITLLGGYNNVGKTSILEALFLFHDRLNPAMFLQQSNFRGIVTLNLASDALWTSLFNEFNMNSPININIKRESPEHLSLKIVSDYERTITHTPAQQEVVKTESKTLSTLALEIKYKKGNEEQLSYMTLDQGVVNLDVKKATSKKLPKATFLPARMQTNPNEDAMRFGNLDIINKTDLIVDFLKEVEPRIKNLSPILVNGVSYIHADIGFSRKIPIKLMGDGISRLLSIILAIADSPGGIVLIDEVENGIHYSAMPAIWKGIVKAAQDFDCQVIATTHSYECLQSAHEGVNNVNASNEFTYIRLDRNNDNIIPKIFTNKLLDVALSSNMEVR</sequence>
<dbReference type="SUPFAM" id="SSF52540">
    <property type="entry name" value="P-loop containing nucleoside triphosphate hydrolases"/>
    <property type="match status" value="1"/>
</dbReference>
<dbReference type="InterPro" id="IPR027417">
    <property type="entry name" value="P-loop_NTPase"/>
</dbReference>
<name>A0A348AJ29_9FIRM</name>
<dbReference type="InterPro" id="IPR051396">
    <property type="entry name" value="Bact_Antivir_Def_Nuclease"/>
</dbReference>
<dbReference type="OrthoDB" id="9801813at2"/>
<evidence type="ECO:0000313" key="3">
    <source>
        <dbReference type="Proteomes" id="UP000276437"/>
    </source>
</evidence>
<keyword evidence="2" id="KW-0378">Hydrolase</keyword>
<proteinExistence type="predicted"/>
<feature type="domain" description="ATPase AAA-type core" evidence="1">
    <location>
        <begin position="24"/>
        <end position="301"/>
    </location>
</feature>
<gene>
    <name evidence="2" type="ORF">MAMMFC1_01745</name>
</gene>
<evidence type="ECO:0000259" key="1">
    <source>
        <dbReference type="Pfam" id="PF13304"/>
    </source>
</evidence>
<accession>A0A348AJ29</accession>
<evidence type="ECO:0000313" key="2">
    <source>
        <dbReference type="EMBL" id="BBB91077.1"/>
    </source>
</evidence>
<protein>
    <submittedName>
        <fullName evidence="2">ATP/GTP phosphatase</fullName>
        <ecNumber evidence="2">3.6.1.-</ecNumber>
    </submittedName>
</protein>
<dbReference type="EC" id="3.6.1.-" evidence="2"/>
<dbReference type="Proteomes" id="UP000276437">
    <property type="component" value="Chromosome"/>
</dbReference>
<dbReference type="InterPro" id="IPR003959">
    <property type="entry name" value="ATPase_AAA_core"/>
</dbReference>
<dbReference type="GO" id="GO:0005524">
    <property type="term" value="F:ATP binding"/>
    <property type="evidence" value="ECO:0007669"/>
    <property type="project" value="InterPro"/>
</dbReference>
<dbReference type="PANTHER" id="PTHR43581:SF4">
    <property type="entry name" value="ATP_GTP PHOSPHATASE"/>
    <property type="match status" value="1"/>
</dbReference>
<dbReference type="PANTHER" id="PTHR43581">
    <property type="entry name" value="ATP/GTP PHOSPHATASE"/>
    <property type="match status" value="1"/>
</dbReference>
<dbReference type="EMBL" id="AP018449">
    <property type="protein sequence ID" value="BBB91077.1"/>
    <property type="molecule type" value="Genomic_DNA"/>
</dbReference>
<dbReference type="GO" id="GO:0016887">
    <property type="term" value="F:ATP hydrolysis activity"/>
    <property type="evidence" value="ECO:0007669"/>
    <property type="project" value="InterPro"/>
</dbReference>